<dbReference type="Proteomes" id="UP001499910">
    <property type="component" value="Unassembled WGS sequence"/>
</dbReference>
<evidence type="ECO:0000313" key="11">
    <source>
        <dbReference type="EMBL" id="GAA5073763.1"/>
    </source>
</evidence>
<dbReference type="InterPro" id="IPR043429">
    <property type="entry name" value="ArtM/GltK/GlnP/TcyL/YhdX-like"/>
</dbReference>
<comment type="subcellular location">
    <subcellularLocation>
        <location evidence="1">Cell inner membrane</location>
        <topology evidence="1">Multi-pass membrane protein</topology>
    </subcellularLocation>
    <subcellularLocation>
        <location evidence="9">Cell membrane</location>
        <topology evidence="9">Multi-pass membrane protein</topology>
    </subcellularLocation>
</comment>
<name>A0ABP9LCW4_9RHOB</name>
<feature type="transmembrane region" description="Helical" evidence="9">
    <location>
        <begin position="482"/>
        <end position="503"/>
    </location>
</feature>
<dbReference type="RefSeq" id="WP_259550519.1">
    <property type="nucleotide sequence ID" value="NZ_BAABHW010000002.1"/>
</dbReference>
<evidence type="ECO:0000256" key="4">
    <source>
        <dbReference type="ARBA" id="ARBA00022475"/>
    </source>
</evidence>
<dbReference type="EMBL" id="BAABHW010000002">
    <property type="protein sequence ID" value="GAA5073763.1"/>
    <property type="molecule type" value="Genomic_DNA"/>
</dbReference>
<feature type="transmembrane region" description="Helical" evidence="9">
    <location>
        <begin position="26"/>
        <end position="44"/>
    </location>
</feature>
<keyword evidence="3 9" id="KW-0813">Transport</keyword>
<feature type="domain" description="ABC transmembrane type-1" evidence="10">
    <location>
        <begin position="92"/>
        <end position="500"/>
    </location>
</feature>
<reference evidence="12" key="1">
    <citation type="journal article" date="2019" name="Int. J. Syst. Evol. Microbiol.">
        <title>The Global Catalogue of Microorganisms (GCM) 10K type strain sequencing project: providing services to taxonomists for standard genome sequencing and annotation.</title>
        <authorList>
            <consortium name="The Broad Institute Genomics Platform"/>
            <consortium name="The Broad Institute Genome Sequencing Center for Infectious Disease"/>
            <person name="Wu L."/>
            <person name="Ma J."/>
        </authorList>
    </citation>
    <scope>NUCLEOTIDE SEQUENCE [LARGE SCALE GENOMIC DNA]</scope>
    <source>
        <strain evidence="12">JCM 18015</strain>
    </source>
</reference>
<comment type="caution">
    <text evidence="11">The sequence shown here is derived from an EMBL/GenBank/DDBJ whole genome shotgun (WGS) entry which is preliminary data.</text>
</comment>
<dbReference type="InterPro" id="IPR010065">
    <property type="entry name" value="AA_ABC_transptr_permease_3TM"/>
</dbReference>
<dbReference type="Gene3D" id="1.10.3720.10">
    <property type="entry name" value="MetI-like"/>
    <property type="match status" value="2"/>
</dbReference>
<sequence length="512" mass="56040">MATYTDPPTESFRLSQLIYDTRYRSMTIQVVAFILVMLALVMLARNVVINLSALGKDFDFGFLFNRAGYDINQRLIEYSNDSTHGRAALVGILNTLLVAFLGCVMATILGVFAGVLRLSNNWLVARLMSVYVEGFRNIPLLLWIIVIFALMTESTPQPRDFRGEDAEASMLLFDSVAITNRGIFIPAPVWGDGTLLVVAVFLASLVGIWAFRRYARKRQEATGDILPVFWVSLGLFIIPTLAVYLAFSAAIARDQYPLVAVGAEQSMTLEDYVAENRNPSICALPSTAGVNLSTALRDLGQRADIVRVNTPGELQASVEAGDCVIAAMPPEMVETFSGAVADVELATLADTVDRGRPLQFERPQLAGFNFEGGVQLRNSLIALWFALSLYTGAFIAEIVRAGILSVSRGQTEASYALGLRPNRTMNLVILPQALRVIIPPLISQYLNLTKNSSLAIAVGYMDVRSTLGGITINQTGRELEGMLLLGLFYLLTSLIISGVMNIYNNSVKLKER</sequence>
<keyword evidence="12" id="KW-1185">Reference proteome</keyword>
<dbReference type="NCBIfam" id="TIGR01726">
    <property type="entry name" value="HEQRo_perm_3TM"/>
    <property type="match status" value="1"/>
</dbReference>
<organism evidence="11 12">
    <name type="scientific">[Roseibacterium] beibuensis</name>
    <dbReference type="NCBI Taxonomy" id="1193142"/>
    <lineage>
        <taxon>Bacteria</taxon>
        <taxon>Pseudomonadati</taxon>
        <taxon>Pseudomonadota</taxon>
        <taxon>Alphaproteobacteria</taxon>
        <taxon>Rhodobacterales</taxon>
        <taxon>Roseobacteraceae</taxon>
        <taxon>Roseicyclus</taxon>
    </lineage>
</organism>
<evidence type="ECO:0000256" key="2">
    <source>
        <dbReference type="ARBA" id="ARBA00010072"/>
    </source>
</evidence>
<evidence type="ECO:0000256" key="5">
    <source>
        <dbReference type="ARBA" id="ARBA00022692"/>
    </source>
</evidence>
<feature type="transmembrane region" description="Helical" evidence="9">
    <location>
        <begin position="195"/>
        <end position="215"/>
    </location>
</feature>
<feature type="transmembrane region" description="Helical" evidence="9">
    <location>
        <begin position="134"/>
        <end position="151"/>
    </location>
</feature>
<evidence type="ECO:0000259" key="10">
    <source>
        <dbReference type="PROSITE" id="PS50928"/>
    </source>
</evidence>
<keyword evidence="7 9" id="KW-1133">Transmembrane helix</keyword>
<protein>
    <submittedName>
        <fullName evidence="11">ABC transporter permease subunit</fullName>
    </submittedName>
</protein>
<dbReference type="PANTHER" id="PTHR30614">
    <property type="entry name" value="MEMBRANE COMPONENT OF AMINO ACID ABC TRANSPORTER"/>
    <property type="match status" value="1"/>
</dbReference>
<proteinExistence type="inferred from homology"/>
<evidence type="ECO:0000256" key="1">
    <source>
        <dbReference type="ARBA" id="ARBA00004429"/>
    </source>
</evidence>
<evidence type="ECO:0000256" key="8">
    <source>
        <dbReference type="ARBA" id="ARBA00023136"/>
    </source>
</evidence>
<keyword evidence="5 9" id="KW-0812">Transmembrane</keyword>
<evidence type="ECO:0000256" key="3">
    <source>
        <dbReference type="ARBA" id="ARBA00022448"/>
    </source>
</evidence>
<evidence type="ECO:0000256" key="9">
    <source>
        <dbReference type="RuleBase" id="RU363032"/>
    </source>
</evidence>
<dbReference type="Pfam" id="PF00528">
    <property type="entry name" value="BPD_transp_1"/>
    <property type="match status" value="1"/>
</dbReference>
<accession>A0ABP9LCW4</accession>
<feature type="transmembrane region" description="Helical" evidence="9">
    <location>
        <begin position="87"/>
        <end position="114"/>
    </location>
</feature>
<feature type="transmembrane region" description="Helical" evidence="9">
    <location>
        <begin position="227"/>
        <end position="247"/>
    </location>
</feature>
<dbReference type="PROSITE" id="PS50928">
    <property type="entry name" value="ABC_TM1"/>
    <property type="match status" value="1"/>
</dbReference>
<gene>
    <name evidence="11" type="ORF">GCM10023209_20050</name>
</gene>
<keyword evidence="8 9" id="KW-0472">Membrane</keyword>
<dbReference type="SUPFAM" id="SSF161098">
    <property type="entry name" value="MetI-like"/>
    <property type="match status" value="2"/>
</dbReference>
<dbReference type="CDD" id="cd06261">
    <property type="entry name" value="TM_PBP2"/>
    <property type="match status" value="2"/>
</dbReference>
<dbReference type="InterPro" id="IPR000515">
    <property type="entry name" value="MetI-like"/>
</dbReference>
<dbReference type="InterPro" id="IPR035906">
    <property type="entry name" value="MetI-like_sf"/>
</dbReference>
<dbReference type="PANTHER" id="PTHR30614:SF37">
    <property type="entry name" value="AMINO-ACID ABC TRANSPORTER PERMEASE PROTEIN YHDX-RELATED"/>
    <property type="match status" value="1"/>
</dbReference>
<keyword evidence="4" id="KW-1003">Cell membrane</keyword>
<evidence type="ECO:0000256" key="7">
    <source>
        <dbReference type="ARBA" id="ARBA00022989"/>
    </source>
</evidence>
<evidence type="ECO:0000256" key="6">
    <source>
        <dbReference type="ARBA" id="ARBA00022970"/>
    </source>
</evidence>
<evidence type="ECO:0000313" key="12">
    <source>
        <dbReference type="Proteomes" id="UP001499910"/>
    </source>
</evidence>
<comment type="similarity">
    <text evidence="2">Belongs to the binding-protein-dependent transport system permease family. HisMQ subfamily.</text>
</comment>
<keyword evidence="6" id="KW-0029">Amino-acid transport</keyword>